<keyword evidence="3" id="KW-1185">Reference proteome</keyword>
<keyword evidence="1" id="KW-0472">Membrane</keyword>
<dbReference type="Proteomes" id="UP000606396">
    <property type="component" value="Unassembled WGS sequence"/>
</dbReference>
<evidence type="ECO:0000256" key="1">
    <source>
        <dbReference type="SAM" id="Phobius"/>
    </source>
</evidence>
<name>A0ABR8HE38_NOSPU</name>
<dbReference type="EMBL" id="JACJTC010000017">
    <property type="protein sequence ID" value="MBD2614073.1"/>
    <property type="molecule type" value="Genomic_DNA"/>
</dbReference>
<keyword evidence="1" id="KW-1133">Transmembrane helix</keyword>
<comment type="caution">
    <text evidence="2">The sequence shown here is derived from an EMBL/GenBank/DDBJ whole genome shotgun (WGS) entry which is preliminary data.</text>
</comment>
<gene>
    <name evidence="2" type="ORF">H6G94_22830</name>
</gene>
<evidence type="ECO:0000313" key="2">
    <source>
        <dbReference type="EMBL" id="MBD2614073.1"/>
    </source>
</evidence>
<protein>
    <submittedName>
        <fullName evidence="2">Uncharacterized protein</fullName>
    </submittedName>
</protein>
<proteinExistence type="predicted"/>
<accession>A0ABR8HE38</accession>
<keyword evidence="1" id="KW-0812">Transmembrane</keyword>
<feature type="transmembrane region" description="Helical" evidence="1">
    <location>
        <begin position="30"/>
        <end position="47"/>
    </location>
</feature>
<organism evidence="2 3">
    <name type="scientific">Nostoc punctiforme FACHB-252</name>
    <dbReference type="NCBI Taxonomy" id="1357509"/>
    <lineage>
        <taxon>Bacteria</taxon>
        <taxon>Bacillati</taxon>
        <taxon>Cyanobacteriota</taxon>
        <taxon>Cyanophyceae</taxon>
        <taxon>Nostocales</taxon>
        <taxon>Nostocaceae</taxon>
        <taxon>Nostoc</taxon>
    </lineage>
</organism>
<evidence type="ECO:0000313" key="3">
    <source>
        <dbReference type="Proteomes" id="UP000606396"/>
    </source>
</evidence>
<sequence>MIDSLILFFILILIIPFVIAQIMPNTKCLIAYTIVFGSLALWLYYDYITTPTYKQGNGFSYLFGIAAASLFDTSIIVGIINRTIVLCIKSTGYKINIWLIVSLVLLDVMLVVLIFPALLEVY</sequence>
<feature type="transmembrane region" description="Helical" evidence="1">
    <location>
        <begin position="95"/>
        <end position="119"/>
    </location>
</feature>
<reference evidence="2 3" key="1">
    <citation type="journal article" date="2020" name="ISME J.">
        <title>Comparative genomics reveals insights into cyanobacterial evolution and habitat adaptation.</title>
        <authorList>
            <person name="Chen M.Y."/>
            <person name="Teng W.K."/>
            <person name="Zhao L."/>
            <person name="Hu C.X."/>
            <person name="Zhou Y.K."/>
            <person name="Han B.P."/>
            <person name="Song L.R."/>
            <person name="Shu W.S."/>
        </authorList>
    </citation>
    <scope>NUCLEOTIDE SEQUENCE [LARGE SCALE GENOMIC DNA]</scope>
    <source>
        <strain evidence="2 3">FACHB-252</strain>
    </source>
</reference>
<feature type="transmembrane region" description="Helical" evidence="1">
    <location>
        <begin position="59"/>
        <end position="80"/>
    </location>
</feature>
<dbReference type="RefSeq" id="WP_190951156.1">
    <property type="nucleotide sequence ID" value="NZ_JACJTC010000017.1"/>
</dbReference>